<dbReference type="SMART" id="SM00257">
    <property type="entry name" value="LysM"/>
    <property type="match status" value="2"/>
</dbReference>
<evidence type="ECO:0000259" key="8">
    <source>
        <dbReference type="PROSITE" id="PS51782"/>
    </source>
</evidence>
<keyword evidence="2" id="KW-0645">Protease</keyword>
<dbReference type="RefSeq" id="WP_204497841.1">
    <property type="nucleotide sequence ID" value="NZ_JAFBDR010000003.1"/>
</dbReference>
<comment type="caution">
    <text evidence="10">The sequence shown here is derived from an EMBL/GenBank/DDBJ whole genome shotgun (WGS) entry which is preliminary data.</text>
</comment>
<dbReference type="PANTHER" id="PTHR47053">
    <property type="entry name" value="MUREIN DD-ENDOPEPTIDASE MEPH-RELATED"/>
    <property type="match status" value="1"/>
</dbReference>
<feature type="domain" description="LysM" evidence="8">
    <location>
        <begin position="28"/>
        <end position="71"/>
    </location>
</feature>
<organism evidence="10 11">
    <name type="scientific">Aquibacillus albus</name>
    <dbReference type="NCBI Taxonomy" id="1168171"/>
    <lineage>
        <taxon>Bacteria</taxon>
        <taxon>Bacillati</taxon>
        <taxon>Bacillota</taxon>
        <taxon>Bacilli</taxon>
        <taxon>Bacillales</taxon>
        <taxon>Bacillaceae</taxon>
        <taxon>Aquibacillus</taxon>
    </lineage>
</organism>
<dbReference type="PANTHER" id="PTHR47053:SF1">
    <property type="entry name" value="MUREIN DD-ENDOPEPTIDASE MEPH-RELATED"/>
    <property type="match status" value="1"/>
</dbReference>
<dbReference type="CDD" id="cd00118">
    <property type="entry name" value="LysM"/>
    <property type="match status" value="2"/>
</dbReference>
<name>A0ABS2MX12_9BACI</name>
<dbReference type="InterPro" id="IPR036779">
    <property type="entry name" value="LysM_dom_sf"/>
</dbReference>
<feature type="domain" description="LysM" evidence="8">
    <location>
        <begin position="81"/>
        <end position="124"/>
    </location>
</feature>
<proteinExistence type="inferred from homology"/>
<comment type="similarity">
    <text evidence="1">Belongs to the peptidase C40 family.</text>
</comment>
<dbReference type="InterPro" id="IPR000064">
    <property type="entry name" value="NLP_P60_dom"/>
</dbReference>
<evidence type="ECO:0000256" key="5">
    <source>
        <dbReference type="ARBA" id="ARBA00022801"/>
    </source>
</evidence>
<dbReference type="Gene3D" id="3.10.350.10">
    <property type="entry name" value="LysM domain"/>
    <property type="match status" value="2"/>
</dbReference>
<keyword evidence="6" id="KW-0788">Thiol protease</keyword>
<dbReference type="PROSITE" id="PS51935">
    <property type="entry name" value="NLPC_P60"/>
    <property type="match status" value="1"/>
</dbReference>
<evidence type="ECO:0000313" key="11">
    <source>
        <dbReference type="Proteomes" id="UP001296943"/>
    </source>
</evidence>
<dbReference type="SUPFAM" id="SSF54001">
    <property type="entry name" value="Cysteine proteinases"/>
    <property type="match status" value="1"/>
</dbReference>
<dbReference type="Pfam" id="PF01476">
    <property type="entry name" value="LysM"/>
    <property type="match status" value="2"/>
</dbReference>
<evidence type="ECO:0000256" key="7">
    <source>
        <dbReference type="SAM" id="SignalP"/>
    </source>
</evidence>
<reference evidence="10 11" key="1">
    <citation type="submission" date="2021-01" db="EMBL/GenBank/DDBJ databases">
        <title>Genomic Encyclopedia of Type Strains, Phase IV (KMG-IV): sequencing the most valuable type-strain genomes for metagenomic binning, comparative biology and taxonomic classification.</title>
        <authorList>
            <person name="Goeker M."/>
        </authorList>
    </citation>
    <scope>NUCLEOTIDE SEQUENCE [LARGE SCALE GENOMIC DNA]</scope>
    <source>
        <strain evidence="10 11">DSM 23711</strain>
    </source>
</reference>
<evidence type="ECO:0000256" key="2">
    <source>
        <dbReference type="ARBA" id="ARBA00022670"/>
    </source>
</evidence>
<dbReference type="SUPFAM" id="SSF54106">
    <property type="entry name" value="LysM domain"/>
    <property type="match status" value="2"/>
</dbReference>
<keyword evidence="5 10" id="KW-0378">Hydrolase</keyword>
<dbReference type="InterPro" id="IPR038765">
    <property type="entry name" value="Papain-like_cys_pep_sf"/>
</dbReference>
<dbReference type="EMBL" id="JAFBDR010000003">
    <property type="protein sequence ID" value="MBM7570431.1"/>
    <property type="molecule type" value="Genomic_DNA"/>
</dbReference>
<evidence type="ECO:0000256" key="3">
    <source>
        <dbReference type="ARBA" id="ARBA00022729"/>
    </source>
</evidence>
<sequence>MIKTRKTILTVVTALTFATGFSTQASAANYTVKSGDSLWKIAQEHDTTISNLKSINKLNNNTIQPNQVITTSANNSTVTAITYTVEAGDSLWLIANNHNVSVSHLKKWNNLSSDAIYVGQVLKLSGVESSKPDTKIASETVVNYEVIVVEEAKKHIGTPYKWGGSTASGFDCSGFIHYVHNQAGVEISRTSAANYYAKATKISNPEPGDLVFFKNTYKSGISHMGIYIGDNYFVHASSSGVKKTSLSNPYWSKHLAGYGSF</sequence>
<protein>
    <submittedName>
        <fullName evidence="10">Peptidoglycan endopeptidase LytE</fullName>
        <ecNumber evidence="10">3.4.-.-</ecNumber>
    </submittedName>
</protein>
<feature type="domain" description="NlpC/P60" evidence="9">
    <location>
        <begin position="142"/>
        <end position="261"/>
    </location>
</feature>
<gene>
    <name evidence="10" type="ORF">JOC48_000909</name>
</gene>
<evidence type="ECO:0000256" key="1">
    <source>
        <dbReference type="ARBA" id="ARBA00007074"/>
    </source>
</evidence>
<feature type="chain" id="PRO_5046975686" evidence="7">
    <location>
        <begin position="28"/>
        <end position="261"/>
    </location>
</feature>
<accession>A0ABS2MX12</accession>
<dbReference type="PROSITE" id="PS51782">
    <property type="entry name" value="LYSM"/>
    <property type="match status" value="2"/>
</dbReference>
<dbReference type="Gene3D" id="3.90.1720.10">
    <property type="entry name" value="endopeptidase domain like (from Nostoc punctiforme)"/>
    <property type="match status" value="1"/>
</dbReference>
<evidence type="ECO:0000256" key="4">
    <source>
        <dbReference type="ARBA" id="ARBA00022737"/>
    </source>
</evidence>
<dbReference type="Pfam" id="PF00877">
    <property type="entry name" value="NLPC_P60"/>
    <property type="match status" value="1"/>
</dbReference>
<keyword evidence="3 7" id="KW-0732">Signal</keyword>
<dbReference type="InterPro" id="IPR051202">
    <property type="entry name" value="Peptidase_C40"/>
</dbReference>
<dbReference type="InterPro" id="IPR018392">
    <property type="entry name" value="LysM"/>
</dbReference>
<evidence type="ECO:0000259" key="9">
    <source>
        <dbReference type="PROSITE" id="PS51935"/>
    </source>
</evidence>
<dbReference type="Proteomes" id="UP001296943">
    <property type="component" value="Unassembled WGS sequence"/>
</dbReference>
<keyword evidence="11" id="KW-1185">Reference proteome</keyword>
<feature type="signal peptide" evidence="7">
    <location>
        <begin position="1"/>
        <end position="27"/>
    </location>
</feature>
<dbReference type="EC" id="3.4.-.-" evidence="10"/>
<keyword evidence="4" id="KW-0677">Repeat</keyword>
<evidence type="ECO:0000313" key="10">
    <source>
        <dbReference type="EMBL" id="MBM7570431.1"/>
    </source>
</evidence>
<evidence type="ECO:0000256" key="6">
    <source>
        <dbReference type="ARBA" id="ARBA00022807"/>
    </source>
</evidence>
<dbReference type="GO" id="GO:0016787">
    <property type="term" value="F:hydrolase activity"/>
    <property type="evidence" value="ECO:0007669"/>
    <property type="project" value="UniProtKB-KW"/>
</dbReference>